<comment type="caution">
    <text evidence="2">The sequence shown here is derived from an EMBL/GenBank/DDBJ whole genome shotgun (WGS) entry which is preliminary data.</text>
</comment>
<evidence type="ECO:0000313" key="3">
    <source>
        <dbReference type="Proteomes" id="UP001172102"/>
    </source>
</evidence>
<dbReference type="EMBL" id="JAUKUA010000001">
    <property type="protein sequence ID" value="KAK0731221.1"/>
    <property type="molecule type" value="Genomic_DNA"/>
</dbReference>
<evidence type="ECO:0000313" key="2">
    <source>
        <dbReference type="EMBL" id="KAK0731221.1"/>
    </source>
</evidence>
<protein>
    <recommendedName>
        <fullName evidence="4">Secreted protein</fullName>
    </recommendedName>
</protein>
<gene>
    <name evidence="2" type="ORF">B0H67DRAFT_64214</name>
</gene>
<name>A0AA40BBH4_9PEZI</name>
<feature type="chain" id="PRO_5041418867" description="Secreted protein" evidence="1">
    <location>
        <begin position="24"/>
        <end position="200"/>
    </location>
</feature>
<keyword evidence="3" id="KW-1185">Reference proteome</keyword>
<dbReference type="AlphaFoldDB" id="A0AA40BBH4"/>
<proteinExistence type="predicted"/>
<dbReference type="Proteomes" id="UP001172102">
    <property type="component" value="Unassembled WGS sequence"/>
</dbReference>
<keyword evidence="1" id="KW-0732">Signal</keyword>
<reference evidence="2" key="1">
    <citation type="submission" date="2023-06" db="EMBL/GenBank/DDBJ databases">
        <title>Genome-scale phylogeny and comparative genomics of the fungal order Sordariales.</title>
        <authorList>
            <consortium name="Lawrence Berkeley National Laboratory"/>
            <person name="Hensen N."/>
            <person name="Bonometti L."/>
            <person name="Westerberg I."/>
            <person name="Brannstrom I.O."/>
            <person name="Guillou S."/>
            <person name="Cros-Aarteil S."/>
            <person name="Calhoun S."/>
            <person name="Haridas S."/>
            <person name="Kuo A."/>
            <person name="Mondo S."/>
            <person name="Pangilinan J."/>
            <person name="Riley R."/>
            <person name="Labutti K."/>
            <person name="Andreopoulos B."/>
            <person name="Lipzen A."/>
            <person name="Chen C."/>
            <person name="Yanf M."/>
            <person name="Daum C."/>
            <person name="Ng V."/>
            <person name="Clum A."/>
            <person name="Steindorff A."/>
            <person name="Ohm R."/>
            <person name="Martin F."/>
            <person name="Silar P."/>
            <person name="Natvig D."/>
            <person name="Lalanne C."/>
            <person name="Gautier V."/>
            <person name="Ament-Velasquez S.L."/>
            <person name="Kruys A."/>
            <person name="Hutchinson M.I."/>
            <person name="Powell A.J."/>
            <person name="Barry K."/>
            <person name="Miller A.N."/>
            <person name="Grigoriev I.V."/>
            <person name="Debuchy R."/>
            <person name="Gladieux P."/>
            <person name="Thoren M.H."/>
            <person name="Johannesson H."/>
        </authorList>
    </citation>
    <scope>NUCLEOTIDE SEQUENCE</scope>
    <source>
        <strain evidence="2">SMH4607-1</strain>
    </source>
</reference>
<evidence type="ECO:0008006" key="4">
    <source>
        <dbReference type="Google" id="ProtNLM"/>
    </source>
</evidence>
<evidence type="ECO:0000256" key="1">
    <source>
        <dbReference type="SAM" id="SignalP"/>
    </source>
</evidence>
<sequence>MSLCATCLLLLLQLLLCQKPSSATRTRGRYPDVACPLCFFCFRALFYLSACSTFSYLGTRITSRRRPARLAQPLVCRRKQEDLRRLSPRKKPLVFSSVWPVRPCLDFWQSGPAGFLISDSGRPNMFPSPFVPKSIIDPPSPAHPKSSCVSKTLPNPRHSVLECPFLHCTPYGKLPLISCVLLATRPYPTQISLATGRPSR</sequence>
<accession>A0AA40BBH4</accession>
<organism evidence="2 3">
    <name type="scientific">Lasiosphaeris hirsuta</name>
    <dbReference type="NCBI Taxonomy" id="260670"/>
    <lineage>
        <taxon>Eukaryota</taxon>
        <taxon>Fungi</taxon>
        <taxon>Dikarya</taxon>
        <taxon>Ascomycota</taxon>
        <taxon>Pezizomycotina</taxon>
        <taxon>Sordariomycetes</taxon>
        <taxon>Sordariomycetidae</taxon>
        <taxon>Sordariales</taxon>
        <taxon>Lasiosphaeriaceae</taxon>
        <taxon>Lasiosphaeris</taxon>
    </lineage>
</organism>
<feature type="signal peptide" evidence="1">
    <location>
        <begin position="1"/>
        <end position="23"/>
    </location>
</feature>